<evidence type="ECO:0000313" key="1">
    <source>
        <dbReference type="EMBL" id="ACI55740.1"/>
    </source>
</evidence>
<reference evidence="1 2" key="1">
    <citation type="journal article" date="2010" name="Stand. Genomic Sci.">
        <title>Complete genome sequence of Rhizobium leguminosarum bv trifolii strain WSM2304, an effective microsymbiont of the South American clover Trifolium polymorphum.</title>
        <authorList>
            <person name="Reeve W."/>
            <person name="O'Hara G."/>
            <person name="Chain P."/>
            <person name="Ardley J."/>
            <person name="Brau L."/>
            <person name="Nandesena K."/>
            <person name="Tiwari R."/>
            <person name="Malfatti S."/>
            <person name="Kiss H."/>
            <person name="Lapidus A."/>
            <person name="Copeland A."/>
            <person name="Nolan M."/>
            <person name="Land M."/>
            <person name="Ivanova N."/>
            <person name="Mavromatis K."/>
            <person name="Markowitz V."/>
            <person name="Kyrpides N."/>
            <person name="Melino V."/>
            <person name="Denton M."/>
            <person name="Yates R."/>
            <person name="Howieson J."/>
        </authorList>
    </citation>
    <scope>NUCLEOTIDE SEQUENCE [LARGE SCALE GENOMIC DNA]</scope>
    <source>
        <strain evidence="1 2">WSM2304</strain>
    </source>
</reference>
<evidence type="ECO:0000313" key="2">
    <source>
        <dbReference type="Proteomes" id="UP000008330"/>
    </source>
</evidence>
<dbReference type="InterPro" id="IPR036619">
    <property type="entry name" value="NinB_sf"/>
</dbReference>
<organism evidence="1 2">
    <name type="scientific">Rhizobium leguminosarum bv. trifolii (strain WSM2304)</name>
    <dbReference type="NCBI Taxonomy" id="395492"/>
    <lineage>
        <taxon>Bacteria</taxon>
        <taxon>Pseudomonadati</taxon>
        <taxon>Pseudomonadota</taxon>
        <taxon>Alphaproteobacteria</taxon>
        <taxon>Hyphomicrobiales</taxon>
        <taxon>Rhizobiaceae</taxon>
        <taxon>Rhizobium/Agrobacterium group</taxon>
        <taxon>Rhizobium</taxon>
    </lineage>
</organism>
<keyword evidence="2" id="KW-1185">Reference proteome</keyword>
<proteinExistence type="predicted"/>
<dbReference type="AlphaFoldDB" id="A0ABF7QPJ8"/>
<accession>A0ABF7QPJ8</accession>
<name>A0ABF7QPJ8_RHILW</name>
<dbReference type="RefSeq" id="WP_012558264.1">
    <property type="nucleotide sequence ID" value="NC_011369.1"/>
</dbReference>
<dbReference type="EMBL" id="CP001191">
    <property type="protein sequence ID" value="ACI55740.1"/>
    <property type="molecule type" value="Genomic_DNA"/>
</dbReference>
<dbReference type="Gene3D" id="1.10.3790.10">
    <property type="entry name" value="NinB"/>
    <property type="match status" value="1"/>
</dbReference>
<dbReference type="Proteomes" id="UP000008330">
    <property type="component" value="Chromosome"/>
</dbReference>
<protein>
    <submittedName>
        <fullName evidence="1">Uncharacterized protein</fullName>
    </submittedName>
</protein>
<dbReference type="KEGG" id="rlt:Rleg2_2466"/>
<gene>
    <name evidence="1" type="ordered locus">Rleg2_2466</name>
</gene>
<sequence length="152" mass="17350">MATNNRIVDTDQAREMLVKYIMGKTMPFTCSITDGAHRTSPQNKLQRLWMAEIAAQLGDRTPEEARGECKLMFGVPILRAENDAFRLEYDAHIKPLPYASKLALMMEPISLPITSIMTTRQKTAYLDTVHRHYSEQGIILTDPEDLKRRRAA</sequence>